<protein>
    <submittedName>
        <fullName evidence="2">Uncharacterized protein</fullName>
    </submittedName>
</protein>
<keyword evidence="3" id="KW-1185">Reference proteome</keyword>
<reference evidence="2" key="1">
    <citation type="submission" date="2023-07" db="EMBL/GenBank/DDBJ databases">
        <title>Chromosome-level Genome Assembly of Striped Snakehead (Channa striata).</title>
        <authorList>
            <person name="Liu H."/>
        </authorList>
    </citation>
    <scope>NUCLEOTIDE SEQUENCE</scope>
    <source>
        <strain evidence="2">Gz</strain>
        <tissue evidence="2">Muscle</tissue>
    </source>
</reference>
<dbReference type="AlphaFoldDB" id="A0AA88SNK7"/>
<sequence length="75" mass="8200">MRSALQTKSNLPLPRDSRTLCSSVRKRLRLRRDREAAANGLCSAASTFPRPEPEPAGVAQRSSSAQFVSPPDYVS</sequence>
<dbReference type="EMBL" id="JAUPFM010000009">
    <property type="protein sequence ID" value="KAK2842768.1"/>
    <property type="molecule type" value="Genomic_DNA"/>
</dbReference>
<accession>A0AA88SNK7</accession>
<evidence type="ECO:0000256" key="1">
    <source>
        <dbReference type="SAM" id="MobiDB-lite"/>
    </source>
</evidence>
<proteinExistence type="predicted"/>
<name>A0AA88SNK7_CHASR</name>
<gene>
    <name evidence="2" type="ORF">Q5P01_012968</name>
</gene>
<organism evidence="2 3">
    <name type="scientific">Channa striata</name>
    <name type="common">Snakehead murrel</name>
    <name type="synonym">Ophicephalus striatus</name>
    <dbReference type="NCBI Taxonomy" id="64152"/>
    <lineage>
        <taxon>Eukaryota</taxon>
        <taxon>Metazoa</taxon>
        <taxon>Chordata</taxon>
        <taxon>Craniata</taxon>
        <taxon>Vertebrata</taxon>
        <taxon>Euteleostomi</taxon>
        <taxon>Actinopterygii</taxon>
        <taxon>Neopterygii</taxon>
        <taxon>Teleostei</taxon>
        <taxon>Neoteleostei</taxon>
        <taxon>Acanthomorphata</taxon>
        <taxon>Anabantaria</taxon>
        <taxon>Anabantiformes</taxon>
        <taxon>Channoidei</taxon>
        <taxon>Channidae</taxon>
        <taxon>Channa</taxon>
    </lineage>
</organism>
<dbReference type="Proteomes" id="UP001187415">
    <property type="component" value="Unassembled WGS sequence"/>
</dbReference>
<evidence type="ECO:0000313" key="3">
    <source>
        <dbReference type="Proteomes" id="UP001187415"/>
    </source>
</evidence>
<comment type="caution">
    <text evidence="2">The sequence shown here is derived from an EMBL/GenBank/DDBJ whole genome shotgun (WGS) entry which is preliminary data.</text>
</comment>
<feature type="region of interest" description="Disordered" evidence="1">
    <location>
        <begin position="44"/>
        <end position="75"/>
    </location>
</feature>
<evidence type="ECO:0000313" key="2">
    <source>
        <dbReference type="EMBL" id="KAK2842768.1"/>
    </source>
</evidence>